<dbReference type="PROSITE" id="PS50893">
    <property type="entry name" value="ABC_TRANSPORTER_2"/>
    <property type="match status" value="1"/>
</dbReference>
<dbReference type="InterPro" id="IPR027417">
    <property type="entry name" value="P-loop_NTPase"/>
</dbReference>
<gene>
    <name evidence="9" type="ORF">ACIPSN_11520</name>
</gene>
<dbReference type="InterPro" id="IPR030679">
    <property type="entry name" value="ABC_ATPase_HisP-typ"/>
</dbReference>
<evidence type="ECO:0000256" key="7">
    <source>
        <dbReference type="ARBA" id="ARBA00023136"/>
    </source>
</evidence>
<evidence type="ECO:0000313" key="9">
    <source>
        <dbReference type="EMBL" id="MFJ5321971.1"/>
    </source>
</evidence>
<evidence type="ECO:0000256" key="1">
    <source>
        <dbReference type="ARBA" id="ARBA00004417"/>
    </source>
</evidence>
<dbReference type="Proteomes" id="UP001617714">
    <property type="component" value="Unassembled WGS sequence"/>
</dbReference>
<evidence type="ECO:0000259" key="8">
    <source>
        <dbReference type="PROSITE" id="PS50893"/>
    </source>
</evidence>
<dbReference type="InterPro" id="IPR017871">
    <property type="entry name" value="ABC_transporter-like_CS"/>
</dbReference>
<keyword evidence="5" id="KW-0547">Nucleotide-binding</keyword>
<dbReference type="InterPro" id="IPR050086">
    <property type="entry name" value="MetN_ABC_transporter-like"/>
</dbReference>
<dbReference type="GeneID" id="90770756"/>
<organism evidence="9 10">
    <name type="scientific">Pectobacterium parvum</name>
    <dbReference type="NCBI Taxonomy" id="2778550"/>
    <lineage>
        <taxon>Bacteria</taxon>
        <taxon>Pseudomonadati</taxon>
        <taxon>Pseudomonadota</taxon>
        <taxon>Gammaproteobacteria</taxon>
        <taxon>Enterobacterales</taxon>
        <taxon>Pectobacteriaceae</taxon>
        <taxon>Pectobacterium</taxon>
    </lineage>
</organism>
<evidence type="ECO:0000256" key="2">
    <source>
        <dbReference type="ARBA" id="ARBA00005417"/>
    </source>
</evidence>
<keyword evidence="7" id="KW-0472">Membrane</keyword>
<dbReference type="InterPro" id="IPR003593">
    <property type="entry name" value="AAA+_ATPase"/>
</dbReference>
<dbReference type="CDD" id="cd03262">
    <property type="entry name" value="ABC_HisP_GlnQ"/>
    <property type="match status" value="1"/>
</dbReference>
<dbReference type="GO" id="GO:0005524">
    <property type="term" value="F:ATP binding"/>
    <property type="evidence" value="ECO:0007669"/>
    <property type="project" value="UniProtKB-KW"/>
</dbReference>
<keyword evidence="6 9" id="KW-0067">ATP-binding</keyword>
<dbReference type="SUPFAM" id="SSF52540">
    <property type="entry name" value="P-loop containing nucleoside triphosphate hydrolases"/>
    <property type="match status" value="1"/>
</dbReference>
<evidence type="ECO:0000256" key="3">
    <source>
        <dbReference type="ARBA" id="ARBA00022448"/>
    </source>
</evidence>
<comment type="caution">
    <text evidence="9">The sequence shown here is derived from an EMBL/GenBank/DDBJ whole genome shotgun (WGS) entry which is preliminary data.</text>
</comment>
<dbReference type="InterPro" id="IPR003439">
    <property type="entry name" value="ABC_transporter-like_ATP-bd"/>
</dbReference>
<keyword evidence="10" id="KW-1185">Reference proteome</keyword>
<evidence type="ECO:0000256" key="5">
    <source>
        <dbReference type="ARBA" id="ARBA00022741"/>
    </source>
</evidence>
<sequence length="288" mass="31925">MREAISLNKNRTLNENSTLNENNPLSGNEALKDDIVLRIRGLQKRFGAVEVLKGIDLDVRRGEKIAIIGGSGSGKSTLLRCLNFMEIPSTGTIELDGVVLGKTNAQGQRDYPEKQLCAVRERVGMVFQQFNLFPHMTVLENVREALLSVKKMPRHDADIIAKAQLEKVGLSNKQDARPSSLSGGQQQRVAIARALAMSPEIMLFDEPTSSLDPELVGEVLHTIRALAEEGRTLLLVTHELGFAYHFADRVVFIENGVIHEMGSAEQVLKNPQQPRTQAFLARFAERSF</sequence>
<keyword evidence="4" id="KW-1003">Cell membrane</keyword>
<evidence type="ECO:0000313" key="10">
    <source>
        <dbReference type="Proteomes" id="UP001617714"/>
    </source>
</evidence>
<feature type="domain" description="ABC transporter" evidence="8">
    <location>
        <begin position="37"/>
        <end position="280"/>
    </location>
</feature>
<dbReference type="PANTHER" id="PTHR43166">
    <property type="entry name" value="AMINO ACID IMPORT ATP-BINDING PROTEIN"/>
    <property type="match status" value="1"/>
</dbReference>
<dbReference type="EMBL" id="JBIXKD010000010">
    <property type="protein sequence ID" value="MFJ5321971.1"/>
    <property type="molecule type" value="Genomic_DNA"/>
</dbReference>
<protein>
    <submittedName>
        <fullName evidence="9">Amino acid ABC transporter ATP-binding protein</fullName>
    </submittedName>
</protein>
<name>A0ABW8FZ35_9GAMM</name>
<comment type="similarity">
    <text evidence="2">Belongs to the ABC transporter superfamily.</text>
</comment>
<comment type="subcellular location">
    <subcellularLocation>
        <location evidence="1">Cell inner membrane</location>
        <topology evidence="1">Peripheral membrane protein</topology>
    </subcellularLocation>
</comment>
<dbReference type="PIRSF" id="PIRSF039085">
    <property type="entry name" value="ABC_ATPase_HisP"/>
    <property type="match status" value="1"/>
</dbReference>
<keyword evidence="3" id="KW-0813">Transport</keyword>
<dbReference type="RefSeq" id="WP_225969831.1">
    <property type="nucleotide sequence ID" value="NZ_CP046377.1"/>
</dbReference>
<dbReference type="Gene3D" id="3.40.50.300">
    <property type="entry name" value="P-loop containing nucleotide triphosphate hydrolases"/>
    <property type="match status" value="1"/>
</dbReference>
<accession>A0ABW8FZ35</accession>
<proteinExistence type="inferred from homology"/>
<dbReference type="Pfam" id="PF00005">
    <property type="entry name" value="ABC_tran"/>
    <property type="match status" value="1"/>
</dbReference>
<reference evidence="9 10" key="1">
    <citation type="submission" date="2024-10" db="EMBL/GenBank/DDBJ databases">
        <authorList>
            <person name="Lu C.-H."/>
        </authorList>
    </citation>
    <scope>NUCLEOTIDE SEQUENCE [LARGE SCALE GENOMIC DNA]</scope>
    <source>
        <strain evidence="9 10">22QBSP01-2</strain>
    </source>
</reference>
<dbReference type="SMART" id="SM00382">
    <property type="entry name" value="AAA"/>
    <property type="match status" value="1"/>
</dbReference>
<dbReference type="PROSITE" id="PS00211">
    <property type="entry name" value="ABC_TRANSPORTER_1"/>
    <property type="match status" value="1"/>
</dbReference>
<evidence type="ECO:0000256" key="4">
    <source>
        <dbReference type="ARBA" id="ARBA00022475"/>
    </source>
</evidence>
<dbReference type="PANTHER" id="PTHR43166:SF35">
    <property type="entry name" value="L-CYSTINE IMPORT ATP-BINDING PROTEIN TCYN"/>
    <property type="match status" value="1"/>
</dbReference>
<evidence type="ECO:0000256" key="6">
    <source>
        <dbReference type="ARBA" id="ARBA00022840"/>
    </source>
</evidence>